<reference evidence="1" key="1">
    <citation type="journal article" date="2020" name="mSystems">
        <title>Genome- and Community-Level Interaction Insights into Carbon Utilization and Element Cycling Functions of Hydrothermarchaeota in Hydrothermal Sediment.</title>
        <authorList>
            <person name="Zhou Z."/>
            <person name="Liu Y."/>
            <person name="Xu W."/>
            <person name="Pan J."/>
            <person name="Luo Z.H."/>
            <person name="Li M."/>
        </authorList>
    </citation>
    <scope>NUCLEOTIDE SEQUENCE [LARGE SCALE GENOMIC DNA]</scope>
    <source>
        <strain evidence="1">HyVt-505</strain>
    </source>
</reference>
<evidence type="ECO:0008006" key="2">
    <source>
        <dbReference type="Google" id="ProtNLM"/>
    </source>
</evidence>
<protein>
    <recommendedName>
        <fullName evidence="2">DUF4340 domain-containing protein</fullName>
    </recommendedName>
</protein>
<name>A0A832J4H8_9GAMM</name>
<evidence type="ECO:0000313" key="1">
    <source>
        <dbReference type="EMBL" id="HHJ80919.1"/>
    </source>
</evidence>
<gene>
    <name evidence="1" type="ORF">ENJ65_04725</name>
</gene>
<comment type="caution">
    <text evidence="1">The sequence shown here is derived from an EMBL/GenBank/DDBJ whole genome shotgun (WGS) entry which is preliminary data.</text>
</comment>
<dbReference type="Proteomes" id="UP000885832">
    <property type="component" value="Unassembled WGS sequence"/>
</dbReference>
<dbReference type="EMBL" id="DRNF01000297">
    <property type="protein sequence ID" value="HHJ80919.1"/>
    <property type="molecule type" value="Genomic_DNA"/>
</dbReference>
<proteinExistence type="predicted"/>
<accession>A0A832J4H8</accession>
<organism evidence="1">
    <name type="scientific">Candidatus Tenderia electrophaga</name>
    <dbReference type="NCBI Taxonomy" id="1748243"/>
    <lineage>
        <taxon>Bacteria</taxon>
        <taxon>Pseudomonadati</taxon>
        <taxon>Pseudomonadota</taxon>
        <taxon>Gammaproteobacteria</taxon>
        <taxon>Candidatus Tenderiales</taxon>
        <taxon>Candidatus Tenderiaceae</taxon>
        <taxon>Candidatus Tenderia</taxon>
    </lineage>
</organism>
<dbReference type="AlphaFoldDB" id="A0A832J4H8"/>
<sequence length="281" mass="31121">MVRSWLNLVLLLAVLLLAALVYFEPGKQVPQVDLLSVNPAELQQIEIKVPGRQEVILQRRQGQWYLQSPVEVAADAFMVGQILSFLSQPSLQRYPAVDLDLTKYGLQPARVSLVVDGLELDFGRVNPLNSHLYVKVADVMHMVLQNEISMLLKDWPDYAARAPLPKEALVKLELPGLGLLVHEAQGWRYEGDDAPPSAAQLQGLVEAWGAARAVRVQLLRPRAAEPVVLTFASGRVMHLSVLWAADELILQRADLGLEYVFDASQAARLLQWSPLVDESGG</sequence>